<keyword evidence="7" id="KW-1185">Reference proteome</keyword>
<dbReference type="Pfam" id="PF13520">
    <property type="entry name" value="AA_permease_2"/>
    <property type="match status" value="1"/>
</dbReference>
<proteinExistence type="predicted"/>
<dbReference type="EMBL" id="LHQR01000048">
    <property type="protein sequence ID" value="KXG50143.1"/>
    <property type="molecule type" value="Genomic_DNA"/>
</dbReference>
<name>A0A135LMG0_PENPA</name>
<comment type="caution">
    <text evidence="6">The sequence shown here is derived from an EMBL/GenBank/DDBJ whole genome shotgun (WGS) entry which is preliminary data.</text>
</comment>
<feature type="transmembrane region" description="Helical" evidence="5">
    <location>
        <begin position="94"/>
        <end position="117"/>
    </location>
</feature>
<keyword evidence="4 5" id="KW-0472">Membrane</keyword>
<feature type="transmembrane region" description="Helical" evidence="5">
    <location>
        <begin position="207"/>
        <end position="233"/>
    </location>
</feature>
<feature type="transmembrane region" description="Helical" evidence="5">
    <location>
        <begin position="402"/>
        <end position="425"/>
    </location>
</feature>
<feature type="transmembrane region" description="Helical" evidence="5">
    <location>
        <begin position="254"/>
        <end position="273"/>
    </location>
</feature>
<dbReference type="GO" id="GO:0015179">
    <property type="term" value="F:L-amino acid transmembrane transporter activity"/>
    <property type="evidence" value="ECO:0007669"/>
    <property type="project" value="TreeGrafter"/>
</dbReference>
<dbReference type="PANTHER" id="PTHR11785:SF353">
    <property type="entry name" value="METHIONINE TRANSPORTER (EUROFUNG)"/>
    <property type="match status" value="1"/>
</dbReference>
<keyword evidence="2 5" id="KW-0812">Transmembrane</keyword>
<accession>A0A135LMG0</accession>
<feature type="transmembrane region" description="Helical" evidence="5">
    <location>
        <begin position="59"/>
        <end position="82"/>
    </location>
</feature>
<dbReference type="OMA" id="DWQIKGT"/>
<feature type="transmembrane region" description="Helical" evidence="5">
    <location>
        <begin position="437"/>
        <end position="464"/>
    </location>
</feature>
<dbReference type="RefSeq" id="XP_040648679.1">
    <property type="nucleotide sequence ID" value="XM_040793824.1"/>
</dbReference>
<dbReference type="PANTHER" id="PTHR11785">
    <property type="entry name" value="AMINO ACID TRANSPORTER"/>
    <property type="match status" value="1"/>
</dbReference>
<dbReference type="AlphaFoldDB" id="A0A135LMG0"/>
<evidence type="ECO:0000313" key="7">
    <source>
        <dbReference type="Proteomes" id="UP000070168"/>
    </source>
</evidence>
<evidence type="ECO:0000256" key="5">
    <source>
        <dbReference type="SAM" id="Phobius"/>
    </source>
</evidence>
<evidence type="ECO:0000256" key="3">
    <source>
        <dbReference type="ARBA" id="ARBA00022989"/>
    </source>
</evidence>
<dbReference type="InterPro" id="IPR050598">
    <property type="entry name" value="AminoAcid_Transporter"/>
</dbReference>
<feature type="transmembrane region" description="Helical" evidence="5">
    <location>
        <begin position="183"/>
        <end position="201"/>
    </location>
</feature>
<dbReference type="OrthoDB" id="5982228at2759"/>
<comment type="subcellular location">
    <subcellularLocation>
        <location evidence="1">Membrane</location>
        <topology evidence="1">Multi-pass membrane protein</topology>
    </subcellularLocation>
</comment>
<dbReference type="Proteomes" id="UP000070168">
    <property type="component" value="Unassembled WGS sequence"/>
</dbReference>
<feature type="transmembrane region" description="Helical" evidence="5">
    <location>
        <begin position="371"/>
        <end position="390"/>
    </location>
</feature>
<dbReference type="GO" id="GO:0016020">
    <property type="term" value="C:membrane"/>
    <property type="evidence" value="ECO:0007669"/>
    <property type="project" value="UniProtKB-SubCell"/>
</dbReference>
<gene>
    <name evidence="6" type="ORF">PGRI_061100</name>
</gene>
<dbReference type="STRING" id="5078.A0A135LMG0"/>
<dbReference type="GeneID" id="63709124"/>
<evidence type="ECO:0000256" key="4">
    <source>
        <dbReference type="ARBA" id="ARBA00023136"/>
    </source>
</evidence>
<dbReference type="Gene3D" id="1.20.1740.10">
    <property type="entry name" value="Amino acid/polyamine transporter I"/>
    <property type="match status" value="1"/>
</dbReference>
<evidence type="ECO:0000313" key="6">
    <source>
        <dbReference type="EMBL" id="KXG50143.1"/>
    </source>
</evidence>
<organism evidence="6 7">
    <name type="scientific">Penicillium patulum</name>
    <name type="common">Penicillium griseofulvum</name>
    <dbReference type="NCBI Taxonomy" id="5078"/>
    <lineage>
        <taxon>Eukaryota</taxon>
        <taxon>Fungi</taxon>
        <taxon>Dikarya</taxon>
        <taxon>Ascomycota</taxon>
        <taxon>Pezizomycotina</taxon>
        <taxon>Eurotiomycetes</taxon>
        <taxon>Eurotiomycetidae</taxon>
        <taxon>Eurotiales</taxon>
        <taxon>Aspergillaceae</taxon>
        <taxon>Penicillium</taxon>
    </lineage>
</organism>
<keyword evidence="3 5" id="KW-1133">Transmembrane helix</keyword>
<dbReference type="InterPro" id="IPR002293">
    <property type="entry name" value="AA/rel_permease1"/>
</dbReference>
<protein>
    <submittedName>
        <fullName evidence="6">Amino acid/polyamine transporter I</fullName>
    </submittedName>
</protein>
<feature type="transmembrane region" description="Helical" evidence="5">
    <location>
        <begin position="149"/>
        <end position="171"/>
    </location>
</feature>
<sequence length="528" mass="57467">MGWRQSFSKRPAAISTVAEGQSEETLTAGGKYIGEIGGNNAPPTYQDASGAPVESKSPLGYSVGPVTITLLNVTMMIGAGIYSTPSSILSGTGSVGASLMFWTLGYLICLTSGAVYLEFTAYFPSRSGSEVVFLEQAYPSPKWLFPTTFAVQSVILSFGSANATVMAKYLIAISGHTGTDWQIKGTALACYSLATLTLVFHTKYAYWFSNAVGVVKICTLLFVILTGFVVLGGNTKVENPKANFQDAWSGSSKASAYGFTTALYRIIFSYGGYNNAFNVANEVKNPVRSLKIYATAALTTVYVLYMFANIAFFAAVPKEEIETSDLTTASLFFEKVFGNSGAVRGLNFLIALASFAVPAGDAFTFINDLKIMPDAVFNLAMALGLYVVRWRRRKANLPEPEFKAWNVVILFNILVQLYLLVMPWYPPIGGQYAGDVSFWYATYAVTGIGILLACAIYYYLWAFLIPKWRGYKLRQELVNLGGGVQSNRLKKVPNSEIAEWDATHDSAGRLIESPVEIQVQAKAIDLET</sequence>
<feature type="transmembrane region" description="Helical" evidence="5">
    <location>
        <begin position="293"/>
        <end position="316"/>
    </location>
</feature>
<reference evidence="6 7" key="1">
    <citation type="journal article" date="2016" name="BMC Genomics">
        <title>Genome sequencing and secondary metabolism of the postharvest pathogen Penicillium griseofulvum.</title>
        <authorList>
            <person name="Banani H."/>
            <person name="Marcet-Houben M."/>
            <person name="Ballester A.R."/>
            <person name="Abbruscato P."/>
            <person name="Gonzalez-Candelas L."/>
            <person name="Gabaldon T."/>
            <person name="Spadaro D."/>
        </authorList>
    </citation>
    <scope>NUCLEOTIDE SEQUENCE [LARGE SCALE GENOMIC DNA]</scope>
    <source>
        <strain evidence="6 7">PG3</strain>
    </source>
</reference>
<evidence type="ECO:0000256" key="2">
    <source>
        <dbReference type="ARBA" id="ARBA00022692"/>
    </source>
</evidence>
<evidence type="ECO:0000256" key="1">
    <source>
        <dbReference type="ARBA" id="ARBA00004141"/>
    </source>
</evidence>
<feature type="transmembrane region" description="Helical" evidence="5">
    <location>
        <begin position="336"/>
        <end position="359"/>
    </location>
</feature>